<evidence type="ECO:0000313" key="1">
    <source>
        <dbReference type="EMBL" id="RHZ34093.1"/>
    </source>
</evidence>
<reference evidence="1 2" key="1">
    <citation type="submission" date="2018-08" db="EMBL/GenBank/DDBJ databases">
        <title>Aphanomyces genome sequencing and annotation.</title>
        <authorList>
            <person name="Minardi D."/>
            <person name="Oidtmann B."/>
            <person name="Van Der Giezen M."/>
            <person name="Studholme D.J."/>
        </authorList>
    </citation>
    <scope>NUCLEOTIDE SEQUENCE [LARGE SCALE GENOMIC DNA]</scope>
    <source>
        <strain evidence="1 2">Da</strain>
    </source>
</reference>
<evidence type="ECO:0000313" key="2">
    <source>
        <dbReference type="Proteomes" id="UP000285430"/>
    </source>
</evidence>
<accession>A0A3R6XW72</accession>
<gene>
    <name evidence="1" type="ORF">DYB37_013384</name>
</gene>
<dbReference type="EMBL" id="QUTH01000389">
    <property type="protein sequence ID" value="RHZ34093.1"/>
    <property type="molecule type" value="Genomic_DNA"/>
</dbReference>
<proteinExistence type="predicted"/>
<sequence length="219" mass="24893">MYRVVLAGPFTKDQLVKVKEYHLVWQAMVMDYKSNNRFYADVSIDGDLIASLPAKDILDGIIDEALGVDEESSTVDNEQATVNGFSGGPDEGSIEHECAYVERSVLFTQTASDMAPVNEKEVLESIKNKIHQRTPRTDPAVPEFNVHTSNKISNYFEGGIDVRMFPHLFPFGRGYTKERARRVPVSKLQCCRLYCSLNSRRFAQDRYFVMVSFDRFGLD</sequence>
<organism evidence="1 2">
    <name type="scientific">Aphanomyces astaci</name>
    <name type="common">Crayfish plague agent</name>
    <dbReference type="NCBI Taxonomy" id="112090"/>
    <lineage>
        <taxon>Eukaryota</taxon>
        <taxon>Sar</taxon>
        <taxon>Stramenopiles</taxon>
        <taxon>Oomycota</taxon>
        <taxon>Saprolegniomycetes</taxon>
        <taxon>Saprolegniales</taxon>
        <taxon>Verrucalvaceae</taxon>
        <taxon>Aphanomyces</taxon>
    </lineage>
</organism>
<feature type="non-terminal residue" evidence="1">
    <location>
        <position position="219"/>
    </location>
</feature>
<name>A0A3R6XW72_APHAT</name>
<dbReference type="Proteomes" id="UP000285430">
    <property type="component" value="Unassembled WGS sequence"/>
</dbReference>
<dbReference type="AlphaFoldDB" id="A0A3R6XW72"/>
<comment type="caution">
    <text evidence="1">The sequence shown here is derived from an EMBL/GenBank/DDBJ whole genome shotgun (WGS) entry which is preliminary data.</text>
</comment>
<protein>
    <submittedName>
        <fullName evidence="1">Uncharacterized protein</fullName>
    </submittedName>
</protein>